<keyword evidence="2" id="KW-0234">DNA repair</keyword>
<dbReference type="SUPFAM" id="SSF47781">
    <property type="entry name" value="RuvA domain 2-like"/>
    <property type="match status" value="1"/>
</dbReference>
<dbReference type="InterPro" id="IPR041663">
    <property type="entry name" value="DisA/LigA_HHH"/>
</dbReference>
<feature type="domain" description="DisA/LigA helix-hairpin-helix motif" evidence="3">
    <location>
        <begin position="159"/>
        <end position="208"/>
    </location>
</feature>
<evidence type="ECO:0000256" key="2">
    <source>
        <dbReference type="ARBA" id="ARBA00023204"/>
    </source>
</evidence>
<dbReference type="GO" id="GO:0043240">
    <property type="term" value="C:Fanconi anaemia nuclear complex"/>
    <property type="evidence" value="ECO:0007669"/>
    <property type="project" value="InterPro"/>
</dbReference>
<dbReference type="Proteomes" id="UP000827092">
    <property type="component" value="Unassembled WGS sequence"/>
</dbReference>
<evidence type="ECO:0000313" key="6">
    <source>
        <dbReference type="Proteomes" id="UP000827092"/>
    </source>
</evidence>
<dbReference type="AlphaFoldDB" id="A0AAV6VIP9"/>
<dbReference type="InterPro" id="IPR040646">
    <property type="entry name" value="PND"/>
</dbReference>
<dbReference type="Gene3D" id="3.40.50.10130">
    <property type="match status" value="1"/>
</dbReference>
<organism evidence="5 6">
    <name type="scientific">Oedothorax gibbosus</name>
    <dbReference type="NCBI Taxonomy" id="931172"/>
    <lineage>
        <taxon>Eukaryota</taxon>
        <taxon>Metazoa</taxon>
        <taxon>Ecdysozoa</taxon>
        <taxon>Arthropoda</taxon>
        <taxon>Chelicerata</taxon>
        <taxon>Arachnida</taxon>
        <taxon>Araneae</taxon>
        <taxon>Araneomorphae</taxon>
        <taxon>Entelegynae</taxon>
        <taxon>Araneoidea</taxon>
        <taxon>Linyphiidae</taxon>
        <taxon>Erigoninae</taxon>
        <taxon>Oedothorax</taxon>
    </lineage>
</organism>
<dbReference type="PANTHER" id="PTHR31786:SF2">
    <property type="entry name" value="FANCONI ANEMIA CORE COMPLEX-ASSOCIATED PROTEIN 24"/>
    <property type="match status" value="1"/>
</dbReference>
<dbReference type="GO" id="GO:0036297">
    <property type="term" value="P:interstrand cross-link repair"/>
    <property type="evidence" value="ECO:0007669"/>
    <property type="project" value="InterPro"/>
</dbReference>
<comment type="caution">
    <text evidence="5">The sequence shown here is derived from an EMBL/GenBank/DDBJ whole genome shotgun (WGS) entry which is preliminary data.</text>
</comment>
<gene>
    <name evidence="5" type="ORF">JTE90_002196</name>
</gene>
<dbReference type="Pfam" id="PF17949">
    <property type="entry name" value="PND"/>
    <property type="match status" value="1"/>
</dbReference>
<feature type="domain" description="Fanconi anemia core complex-associated protein 24 pseudonuclease" evidence="4">
    <location>
        <begin position="8"/>
        <end position="130"/>
    </location>
</feature>
<evidence type="ECO:0008006" key="7">
    <source>
        <dbReference type="Google" id="ProtNLM"/>
    </source>
</evidence>
<dbReference type="InterPro" id="IPR026985">
    <property type="entry name" value="FAAP24"/>
</dbReference>
<proteinExistence type="predicted"/>
<protein>
    <recommendedName>
        <fullName evidence="7">Fanconi anemia core complex-associated protein 24</fullName>
    </recommendedName>
</protein>
<accession>A0AAV6VIP9</accession>
<sequence length="209" mass="23510">MTETTFRQSVPPGHIYVNEKWKNTDVFTFLCRRVQVLPLETMDFVDFYPANNFAVLYVTEADLVSGSNHKRNLAKLKKASFERSIVIVERTNISAQYLSSVQKLAVLELGLGMVPVNGPEECCQALVAMVRMGSEEKSNPFMLRDRVPPLETYLLRTLLTVPTLGETKAQALLLRFKSLLNICNASVEDLAKVLGTSSAQQVYNFFHNC</sequence>
<dbReference type="GO" id="GO:0003682">
    <property type="term" value="F:chromatin binding"/>
    <property type="evidence" value="ECO:0007669"/>
    <property type="project" value="TreeGrafter"/>
</dbReference>
<evidence type="ECO:0000259" key="4">
    <source>
        <dbReference type="Pfam" id="PF17949"/>
    </source>
</evidence>
<evidence type="ECO:0000259" key="3">
    <source>
        <dbReference type="Pfam" id="PF12826"/>
    </source>
</evidence>
<dbReference type="InterPro" id="IPR010994">
    <property type="entry name" value="RuvA_2-like"/>
</dbReference>
<dbReference type="PANTHER" id="PTHR31786">
    <property type="entry name" value="FANCONI ANEMIA CORE COMPLEX-ASSOCIATED PROTEIN 24"/>
    <property type="match status" value="1"/>
</dbReference>
<name>A0AAV6VIP9_9ARAC</name>
<evidence type="ECO:0000256" key="1">
    <source>
        <dbReference type="ARBA" id="ARBA00022763"/>
    </source>
</evidence>
<keyword evidence="1" id="KW-0227">DNA damage</keyword>
<dbReference type="Pfam" id="PF12826">
    <property type="entry name" value="HHH_2"/>
    <property type="match status" value="1"/>
</dbReference>
<reference evidence="5 6" key="1">
    <citation type="journal article" date="2022" name="Nat. Ecol. Evol.">
        <title>A masculinizing supergene underlies an exaggerated male reproductive morph in a spider.</title>
        <authorList>
            <person name="Hendrickx F."/>
            <person name="De Corte Z."/>
            <person name="Sonet G."/>
            <person name="Van Belleghem S.M."/>
            <person name="Kostlbacher S."/>
            <person name="Vangestel C."/>
        </authorList>
    </citation>
    <scope>NUCLEOTIDE SEQUENCE [LARGE SCALE GENOMIC DNA]</scope>
    <source>
        <strain evidence="5">W744_W776</strain>
    </source>
</reference>
<dbReference type="Gene3D" id="1.10.150.20">
    <property type="entry name" value="5' to 3' exonuclease, C-terminal subdomain"/>
    <property type="match status" value="1"/>
</dbReference>
<dbReference type="EMBL" id="JAFNEN010000084">
    <property type="protein sequence ID" value="KAG8195573.1"/>
    <property type="molecule type" value="Genomic_DNA"/>
</dbReference>
<keyword evidence="6" id="KW-1185">Reference proteome</keyword>
<evidence type="ECO:0000313" key="5">
    <source>
        <dbReference type="EMBL" id="KAG8195573.1"/>
    </source>
</evidence>
<dbReference type="CDD" id="cd20076">
    <property type="entry name" value="XPF_nuclease_FAAP24"/>
    <property type="match status" value="1"/>
</dbReference>